<dbReference type="FunFam" id="3.30.559.30:FF:000002">
    <property type="entry name" value="Nonribosomal peptide synthase Pes1"/>
    <property type="match status" value="1"/>
</dbReference>
<dbReference type="GO" id="GO:0016874">
    <property type="term" value="F:ligase activity"/>
    <property type="evidence" value="ECO:0007669"/>
    <property type="project" value="UniProtKB-KW"/>
</dbReference>
<dbReference type="GO" id="GO:0005737">
    <property type="term" value="C:cytoplasm"/>
    <property type="evidence" value="ECO:0007669"/>
    <property type="project" value="TreeGrafter"/>
</dbReference>
<dbReference type="CDD" id="cd05918">
    <property type="entry name" value="A_NRPS_SidN3_like"/>
    <property type="match status" value="2"/>
</dbReference>
<proteinExistence type="predicted"/>
<dbReference type="PROSITE" id="PS00455">
    <property type="entry name" value="AMP_BINDING"/>
    <property type="match status" value="1"/>
</dbReference>
<dbReference type="PANTHER" id="PTHR45527">
    <property type="entry name" value="NONRIBOSOMAL PEPTIDE SYNTHETASE"/>
    <property type="match status" value="1"/>
</dbReference>
<keyword evidence="3" id="KW-0436">Ligase</keyword>
<protein>
    <recommendedName>
        <fullName evidence="5">Carrier domain-containing protein</fullName>
    </recommendedName>
</protein>
<dbReference type="SUPFAM" id="SSF47336">
    <property type="entry name" value="ACP-like"/>
    <property type="match status" value="2"/>
</dbReference>
<feature type="domain" description="Carrier" evidence="5">
    <location>
        <begin position="888"/>
        <end position="964"/>
    </location>
</feature>
<sequence length="3186" mass="350955">MELEQTQKLNPLPADLDEMEPTPSPPPTGVEPLDFPIYPSPNYEPWIDTFRRFNLDFDTTQLRNGITVTAAANAAWALLLAHHSASGDVCFDTAGAGREIPLTGPELPLDGAEDRCGPTQAAVPLSCHVDPSMPVFKFLRRIQSGILKIMDGRDFNPPDVNGQLGVTRPVGKQRTFFAVRPVAGGESQHLPVTEPERGISDADRLRMHALMVLFTPTARGAQIDLGFDSNVLPNQDAQRVTDHFRHIFHRILSTNILTELADITEFSPQAVPESNGADQDLPHSGSRFDLSQSEPIAHRRLQSNRAKHDQLMDSRKQQPLPEIDTGDPISPDDIKQITAWNSSPLKVERRSPSELFDESVKKWPSSVAIESWDCTLTYLELHRLSLRLAIELLEIGVGPGCFVALCIERSAHMTIAVLAALRTGATFVPIDTASPDARKGVLIAECHATALVCSTSQSSIFEGLCANLIVLDGKPNEMRAIEPTSNTAQLPSILMEQAAYCYFTSGSTGRPKGALISYSTLSTSLLAQGQAFAISESTRIAQFAAHMWDASLWEMLVPLIHGGTVCIPREEQRRNSLPGYIEEAKVNYCILTPTVARSIEAHTVHSLQTLVLVGEAIGQQDMTRWLGKVELLLAYGSVECGMLNSSYQVTRNGPRPKCLGKPFESHCWIVDRRDPNKLLPIGSIGELLVSGPLVGKGYLGNDEQTAAAFLSPLEWSAALTEDTRFYRTGDLVRYGGDGQLYFVSRDDRQVKIRGQRLEIGEIEQLLLAHPEVFQAVVEFPRTGPFMDRLVAILEFRGIAGAGDQAIGRTPLDLAFSPNAQSCIQDVETYISENGPAHGVPRVWIAVRKVPLTTTGKIDRALIRQYLAQMDKASADSIAEVTKAPNSDPPATTHEERLAEMWSGVLEVPLDAIGRQSNFYNLGGDSMRGMALAWAARDRKFLLSVRDISEHPTLDTMAVHLYPSDAVEDQLQPFSMLPGDQKTEHLVAEAAEACGIEVDMVEDLYPAVPFQEGLMALTEGRHGIYTAQSMIEYPSDTDMSCMKDAWEVVISSNTILRTRLVTSPNLDTLQVVVRDDFHWKTIESGHDEKLQEAAADAKATITFGRPLISLIACGNQLCVTAHHAIYDGWSLPLVLGDVRQVYATGTLKSRPPFRDFVQYALGHIDRKSSQFWKQQLAGCSAPAFPPLPHASYKPNATTMMMRKISLPRPRWPQVSRATLFTCALALTLAAFSGSRDDVVMGAVFSGRGAPVRGISDFLGPTVTTLPLRVCPDMDLPAQQLLQRMQSDAAERAPHEHLGLQRIMHLGDDQRRACKFQTLLVIYPATGDKDHGSAQIMQQMADDPDSYRMYPLTTLAAVGDADTHVRACYDGAVIGESRVGDLLDYLHRLCAQLSDATDSVTVSQVMAAAAKDQHAGLLMRRPGPVVNKCVHNLIRQACAENSQRTAVDAWDGRLSFADVDRLSSRLAHHLVKQEAVQPEVVVGYCMEKSKYAVVAVLGIIKAGGICLPLDPNSSASHRAVIMQTAGAEIVIASPAQALQLTGVCKSLITLDGSMLDSLPDTSGPACTSVTSDNGVYLIFTSGTTGDRKGALWEHKTLCSSIMSHGPALGFARESRVSNFSAHIWDMCIMEMLTTLTFGGTVCVPSDDERLDAFEEFVLSKGVNLAFLTPSFAKTLDPERLGPLRTVLLGGEFTGDDMIATWSPHVDQLFNTYGPCEVCITATTCSMKETQRGNIVGLPLPSSVCWVVDAHDLNCLVPVGAVGEILVEGTQLARGYINDPQRTQGAFLGGLAWADEKTTTGAHRRFYRTGDQGQMSRDGSLTLVGRLDDQIKINGQRVTLGEVEHCLNQLPEVNLALAVYPDTGDFCRQLVAIVTLAEWKPSVGPPTPLRLCTQDRGEESDTKIAKIEEAIQELLPAYAIPLCIAVETLPLTASRKLDRQRVKAWLIDSISSARAAISQPTSYAPVMVLTDTEQRLRQLWADILQIPLDHIRPDSSWMRLGGDSITGIHFVAAARKQGMLISVRDMLGAKTLTAVARKVKAPKDVTHLRSMSVLADRSGEPFPLSPIQRFHLRRPCAATERFNQSWLLETRRYLSPKALQDAITAICTRHGMLKAVCADSEERSWQQRIDQNANVPVIIRKVDSISAAMPVVEEMEATIDLRHGPVFVVCLFQYPNGRQAVFFVAHHLVVDVVSWQIIFSDLEEYLASGRISGPESLPFHEWSRLQEDHIHTTLTSSPRKGSLTVEADLQYWAMDSNANLEQDTVYDRFKLDRDATEAILGYANAEFRTQPLDIQLAGLAWSFQQAFPDRKLPAISLEGHGREPWDSSLDTTRTVGWFTILWPLVVDLQGCKTAKDALRRAKDARRTLSDNGFEDFAASQLRDDGNYNAPVELILNYSSVLDGTERTPGFLGRRIEPPSAIHDRSPQFPRLSLLQVESYVSGNELHFDFIYNRHMAHQDKIGQWVENCRLTLQQFADGLSARPMAFTLTDFPMMPASYEELDHLSNTILPGSGFDGVDGIENMYPSTPMQDEILLAQQTSPSAYYIQSIVKLAPRTPTDRADLATLARAWQRVVDRHDILRTVFVECFRSAGRFQQVVLSWHQAQVGMLNPQASDEACLETLVSGWTRYWTGLEPEHHLSMCQTIDGTIFCKLDINHALVDAPSLSLFWSDLCAAYDQRLPGTKAPSYCLLVEYLRQEDHVDALGFWQNYLADYEPCNFPTLEGQQSSPHTKSVGVAIGMPDELRNVCRSNGVTPANLMQAAWALVLRAYTGNDSVCFGYLSSGREVAVEEVDEIAGPFITMMISRIDLASHKTVHDVALAIQSDYVEGLQYRGCSIPEAFRSLGISPDHAFNTGMSYRRAWPQDITPESTLTVQPIGGKDPSQYDFVFNVEESDDGFQAYLTYRCAVSSDMQAQRIAAMYTQVIQSCLERFDQPPDAIQSFNAADIAQLECWNSKLPSAVNDTVHHMIYQMALQQPHRPAISSWDLETDLSYSQVEEYATQLALDLARRGIGPESFVPFCFPKSTVAVIVILAILKAGGACAPLDPSHPADYSRGIVQNVGARLVLISTSKHDIFRGCEARTLAIDMDYIKNLRPLQPPHLPHVTPDNAAYIIHTSGTTGKPKAVVYDHCCLSTGITYHAPALKLGSTTRTLQFAAYVFDVSVMEILTTWVVGGCVCIPPVRGCGVVW</sequence>
<evidence type="ECO:0000256" key="2">
    <source>
        <dbReference type="ARBA" id="ARBA00022553"/>
    </source>
</evidence>
<dbReference type="GO" id="GO:0044550">
    <property type="term" value="P:secondary metabolite biosynthetic process"/>
    <property type="evidence" value="ECO:0007669"/>
    <property type="project" value="TreeGrafter"/>
</dbReference>
<organism evidence="6 7">
    <name type="scientific">Extremus antarcticus</name>
    <dbReference type="NCBI Taxonomy" id="702011"/>
    <lineage>
        <taxon>Eukaryota</taxon>
        <taxon>Fungi</taxon>
        <taxon>Dikarya</taxon>
        <taxon>Ascomycota</taxon>
        <taxon>Pezizomycotina</taxon>
        <taxon>Dothideomycetes</taxon>
        <taxon>Dothideomycetidae</taxon>
        <taxon>Mycosphaerellales</taxon>
        <taxon>Extremaceae</taxon>
        <taxon>Extremus</taxon>
    </lineage>
</organism>
<dbReference type="Proteomes" id="UP001271007">
    <property type="component" value="Unassembled WGS sequence"/>
</dbReference>
<dbReference type="CDD" id="cd19545">
    <property type="entry name" value="FUM14_C_NRPS-like"/>
    <property type="match status" value="1"/>
</dbReference>
<dbReference type="InterPro" id="IPR010071">
    <property type="entry name" value="AA_adenyl_dom"/>
</dbReference>
<dbReference type="InterPro" id="IPR045851">
    <property type="entry name" value="AMP-bd_C_sf"/>
</dbReference>
<dbReference type="PANTHER" id="PTHR45527:SF16">
    <property type="entry name" value="NONRIBOSOMAL PEPTIDE SYNTHASE ATNA-RELATED"/>
    <property type="match status" value="1"/>
</dbReference>
<dbReference type="Pfam" id="PF00501">
    <property type="entry name" value="AMP-binding"/>
    <property type="match status" value="3"/>
</dbReference>
<dbReference type="SUPFAM" id="SSF56801">
    <property type="entry name" value="Acetyl-CoA synthetase-like"/>
    <property type="match status" value="3"/>
</dbReference>
<dbReference type="Pfam" id="PF00668">
    <property type="entry name" value="Condensation"/>
    <property type="match status" value="3"/>
</dbReference>
<dbReference type="InterPro" id="IPR020845">
    <property type="entry name" value="AMP-binding_CS"/>
</dbReference>
<dbReference type="Gene3D" id="3.30.559.10">
    <property type="entry name" value="Chloramphenicol acetyltransferase-like domain"/>
    <property type="match status" value="3"/>
</dbReference>
<feature type="region of interest" description="Disordered" evidence="4">
    <location>
        <begin position="270"/>
        <end position="334"/>
    </location>
</feature>
<dbReference type="SUPFAM" id="SSF52777">
    <property type="entry name" value="CoA-dependent acyltransferases"/>
    <property type="match status" value="7"/>
</dbReference>
<dbReference type="InterPro" id="IPR036736">
    <property type="entry name" value="ACP-like_sf"/>
</dbReference>
<keyword evidence="1" id="KW-0596">Phosphopantetheine</keyword>
<dbReference type="CDD" id="cd19542">
    <property type="entry name" value="CT_NRPS-like"/>
    <property type="match status" value="1"/>
</dbReference>
<dbReference type="Pfam" id="PF00550">
    <property type="entry name" value="PP-binding"/>
    <property type="match status" value="2"/>
</dbReference>
<evidence type="ECO:0000256" key="1">
    <source>
        <dbReference type="ARBA" id="ARBA00022450"/>
    </source>
</evidence>
<dbReference type="FunFam" id="3.30.300.30:FF:000015">
    <property type="entry name" value="Nonribosomal peptide synthase SidD"/>
    <property type="match status" value="2"/>
</dbReference>
<dbReference type="Gene3D" id="3.40.50.12780">
    <property type="entry name" value="N-terminal domain of ligase-like"/>
    <property type="match status" value="2"/>
</dbReference>
<dbReference type="InterPro" id="IPR000873">
    <property type="entry name" value="AMP-dep_synth/lig_dom"/>
</dbReference>
<dbReference type="InterPro" id="IPR023213">
    <property type="entry name" value="CAT-like_dom_sf"/>
</dbReference>
<feature type="region of interest" description="Disordered" evidence="4">
    <location>
        <begin position="1"/>
        <end position="29"/>
    </location>
</feature>
<feature type="domain" description="Carrier" evidence="5">
    <location>
        <begin position="1964"/>
        <end position="2040"/>
    </location>
</feature>
<dbReference type="EMBL" id="JAWDJX010000022">
    <property type="protein sequence ID" value="KAK3052239.1"/>
    <property type="molecule type" value="Genomic_DNA"/>
</dbReference>
<dbReference type="GO" id="GO:0031177">
    <property type="term" value="F:phosphopantetheine binding"/>
    <property type="evidence" value="ECO:0007669"/>
    <property type="project" value="TreeGrafter"/>
</dbReference>
<evidence type="ECO:0000259" key="5">
    <source>
        <dbReference type="PROSITE" id="PS50075"/>
    </source>
</evidence>
<reference evidence="6" key="1">
    <citation type="submission" date="2023-04" db="EMBL/GenBank/DDBJ databases">
        <title>Black Yeasts Isolated from many extreme environments.</title>
        <authorList>
            <person name="Coleine C."/>
            <person name="Stajich J.E."/>
            <person name="Selbmann L."/>
        </authorList>
    </citation>
    <scope>NUCLEOTIDE SEQUENCE</scope>
    <source>
        <strain evidence="6">CCFEE 5312</strain>
    </source>
</reference>
<evidence type="ECO:0000256" key="4">
    <source>
        <dbReference type="SAM" id="MobiDB-lite"/>
    </source>
</evidence>
<dbReference type="InterPro" id="IPR001242">
    <property type="entry name" value="Condensation_dom"/>
</dbReference>
<feature type="compositionally biased region" description="Basic and acidic residues" evidence="4">
    <location>
        <begin position="306"/>
        <end position="316"/>
    </location>
</feature>
<name>A0AAJ0G8F8_9PEZI</name>
<evidence type="ECO:0000256" key="3">
    <source>
        <dbReference type="ARBA" id="ARBA00022598"/>
    </source>
</evidence>
<dbReference type="InterPro" id="IPR042099">
    <property type="entry name" value="ANL_N_sf"/>
</dbReference>
<keyword evidence="2" id="KW-0597">Phosphoprotein</keyword>
<evidence type="ECO:0000313" key="7">
    <source>
        <dbReference type="Proteomes" id="UP001271007"/>
    </source>
</evidence>
<comment type="caution">
    <text evidence="6">The sequence shown here is derived from an EMBL/GenBank/DDBJ whole genome shotgun (WGS) entry which is preliminary data.</text>
</comment>
<dbReference type="NCBIfam" id="TIGR01733">
    <property type="entry name" value="AA-adenyl-dom"/>
    <property type="match status" value="1"/>
</dbReference>
<evidence type="ECO:0000313" key="6">
    <source>
        <dbReference type="EMBL" id="KAK3052239.1"/>
    </source>
</evidence>
<dbReference type="InterPro" id="IPR009081">
    <property type="entry name" value="PP-bd_ACP"/>
</dbReference>
<dbReference type="Gene3D" id="3.30.559.30">
    <property type="entry name" value="Nonribosomal peptide synthetase, condensation domain"/>
    <property type="match status" value="4"/>
</dbReference>
<keyword evidence="7" id="KW-1185">Reference proteome</keyword>
<gene>
    <name evidence="6" type="ORF">LTR09_006831</name>
</gene>
<dbReference type="GO" id="GO:0043041">
    <property type="term" value="P:amino acid activation for nonribosomal peptide biosynthetic process"/>
    <property type="evidence" value="ECO:0007669"/>
    <property type="project" value="TreeGrafter"/>
</dbReference>
<dbReference type="Gene3D" id="3.30.300.30">
    <property type="match status" value="2"/>
</dbReference>
<dbReference type="Gene3D" id="1.10.1200.10">
    <property type="entry name" value="ACP-like"/>
    <property type="match status" value="2"/>
</dbReference>
<dbReference type="PROSITE" id="PS50075">
    <property type="entry name" value="CARRIER"/>
    <property type="match status" value="2"/>
</dbReference>
<accession>A0AAJ0G8F8</accession>
<dbReference type="Gene3D" id="3.40.50.980">
    <property type="match status" value="2"/>
</dbReference>